<name>A0A7Y9PJH3_9BACT</name>
<comment type="subcellular location">
    <subcellularLocation>
        <location evidence="1">Cell membrane</location>
        <topology evidence="1">Multi-pass membrane protein</topology>
    </subcellularLocation>
</comment>
<evidence type="ECO:0000313" key="9">
    <source>
        <dbReference type="EMBL" id="NYF80972.1"/>
    </source>
</evidence>
<organism evidence="9 10">
    <name type="scientific">Granulicella arctica</name>
    <dbReference type="NCBI Taxonomy" id="940613"/>
    <lineage>
        <taxon>Bacteria</taxon>
        <taxon>Pseudomonadati</taxon>
        <taxon>Acidobacteriota</taxon>
        <taxon>Terriglobia</taxon>
        <taxon>Terriglobales</taxon>
        <taxon>Acidobacteriaceae</taxon>
        <taxon>Granulicella</taxon>
    </lineage>
</organism>
<evidence type="ECO:0000256" key="3">
    <source>
        <dbReference type="ARBA" id="ARBA00022676"/>
    </source>
</evidence>
<evidence type="ECO:0000313" key="10">
    <source>
        <dbReference type="Proteomes" id="UP000589520"/>
    </source>
</evidence>
<keyword evidence="2" id="KW-1003">Cell membrane</keyword>
<dbReference type="AlphaFoldDB" id="A0A7Y9PJH3"/>
<keyword evidence="3" id="KW-0328">Glycosyltransferase</keyword>
<evidence type="ECO:0000256" key="2">
    <source>
        <dbReference type="ARBA" id="ARBA00022475"/>
    </source>
</evidence>
<dbReference type="Proteomes" id="UP000589520">
    <property type="component" value="Unassembled WGS sequence"/>
</dbReference>
<feature type="transmembrane region" description="Helical" evidence="8">
    <location>
        <begin position="101"/>
        <end position="123"/>
    </location>
</feature>
<dbReference type="GO" id="GO:0009103">
    <property type="term" value="P:lipopolysaccharide biosynthetic process"/>
    <property type="evidence" value="ECO:0007669"/>
    <property type="project" value="UniProtKB-ARBA"/>
</dbReference>
<keyword evidence="6 8" id="KW-1133">Transmembrane helix</keyword>
<keyword evidence="7 8" id="KW-0472">Membrane</keyword>
<evidence type="ECO:0000256" key="5">
    <source>
        <dbReference type="ARBA" id="ARBA00022692"/>
    </source>
</evidence>
<dbReference type="GO" id="GO:0005886">
    <property type="term" value="C:plasma membrane"/>
    <property type="evidence" value="ECO:0007669"/>
    <property type="project" value="UniProtKB-SubCell"/>
</dbReference>
<evidence type="ECO:0000256" key="7">
    <source>
        <dbReference type="ARBA" id="ARBA00023136"/>
    </source>
</evidence>
<dbReference type="EMBL" id="JACCCW010000002">
    <property type="protein sequence ID" value="NYF80972.1"/>
    <property type="molecule type" value="Genomic_DNA"/>
</dbReference>
<keyword evidence="10" id="KW-1185">Reference proteome</keyword>
<proteinExistence type="predicted"/>
<comment type="caution">
    <text evidence="9">The sequence shown here is derived from an EMBL/GenBank/DDBJ whole genome shotgun (WGS) entry which is preliminary data.</text>
</comment>
<dbReference type="InterPro" id="IPR050297">
    <property type="entry name" value="LipidA_mod_glycosyltrf_83"/>
</dbReference>
<dbReference type="PANTHER" id="PTHR33908:SF11">
    <property type="entry name" value="MEMBRANE PROTEIN"/>
    <property type="match status" value="1"/>
</dbReference>
<evidence type="ECO:0008006" key="11">
    <source>
        <dbReference type="Google" id="ProtNLM"/>
    </source>
</evidence>
<evidence type="ECO:0000256" key="1">
    <source>
        <dbReference type="ARBA" id="ARBA00004651"/>
    </source>
</evidence>
<feature type="transmembrane region" description="Helical" evidence="8">
    <location>
        <begin position="235"/>
        <end position="256"/>
    </location>
</feature>
<accession>A0A7Y9PJH3</accession>
<feature type="transmembrane region" description="Helical" evidence="8">
    <location>
        <begin position="135"/>
        <end position="154"/>
    </location>
</feature>
<feature type="transmembrane region" description="Helical" evidence="8">
    <location>
        <begin position="200"/>
        <end position="229"/>
    </location>
</feature>
<sequence length="446" mass="50466">MSVVRLGRGYRGRGRRDEAFRAPWLVFWVAFVVRVGYIVVTHRYRIPAYLDHFSYGWEMGRVGRALATGHGYADPFQGHTGPTAWVTPLYPMLVGGVFRLFGVYTPLSAFVLLAVNSVFSAYTARTTWEIGVRCFNPRIAVWAAWIWALYPAAMQYATKWIWEMTLTTFLFSCVLVLALRMRNVGGVAGDLEGAATVRRWACFGLLWALIALSNPSLLVFLPVCGVWILMGIPQWQQQIAGVVLAACLFLVCVSGWSYRNWLALHRFVPLRTNFGAELYLGNGPGANGIEMGYEHPAIDHAQLELYRELGEVEYSRMRGDAAKALIRERPGRFAVLCVKRAYFFWFGAPHVQEKRWSVEYGPGLHLQFTSIVGLLGLALALRRRVPAAGLFAWVFVLLPATYYLVTVHPRFRHPLEPLMVILGVFLFQSAEKSWRVRWFSRGAFAA</sequence>
<evidence type="ECO:0000256" key="6">
    <source>
        <dbReference type="ARBA" id="ARBA00022989"/>
    </source>
</evidence>
<reference evidence="9 10" key="1">
    <citation type="submission" date="2020-07" db="EMBL/GenBank/DDBJ databases">
        <title>Genomic Encyclopedia of Type Strains, Phase IV (KMG-V): Genome sequencing to study the core and pangenomes of soil and plant-associated prokaryotes.</title>
        <authorList>
            <person name="Whitman W."/>
        </authorList>
    </citation>
    <scope>NUCLEOTIDE SEQUENCE [LARGE SCALE GENOMIC DNA]</scope>
    <source>
        <strain evidence="9 10">X4EP2</strain>
    </source>
</reference>
<gene>
    <name evidence="9" type="ORF">HDF17_003292</name>
</gene>
<feature type="transmembrane region" description="Helical" evidence="8">
    <location>
        <begin position="160"/>
        <end position="179"/>
    </location>
</feature>
<dbReference type="GO" id="GO:0016763">
    <property type="term" value="F:pentosyltransferase activity"/>
    <property type="evidence" value="ECO:0007669"/>
    <property type="project" value="TreeGrafter"/>
</dbReference>
<evidence type="ECO:0000256" key="4">
    <source>
        <dbReference type="ARBA" id="ARBA00022679"/>
    </source>
</evidence>
<feature type="transmembrane region" description="Helical" evidence="8">
    <location>
        <begin position="388"/>
        <end position="405"/>
    </location>
</feature>
<feature type="transmembrane region" description="Helical" evidence="8">
    <location>
        <begin position="21"/>
        <end position="40"/>
    </location>
</feature>
<dbReference type="PANTHER" id="PTHR33908">
    <property type="entry name" value="MANNOSYLTRANSFERASE YKCB-RELATED"/>
    <property type="match status" value="1"/>
</dbReference>
<keyword evidence="4" id="KW-0808">Transferase</keyword>
<keyword evidence="5 8" id="KW-0812">Transmembrane</keyword>
<evidence type="ECO:0000256" key="8">
    <source>
        <dbReference type="SAM" id="Phobius"/>
    </source>
</evidence>
<protein>
    <recommendedName>
        <fullName evidence="11">Glycosyltransferase RgtA/B/C/D-like domain-containing protein</fullName>
    </recommendedName>
</protein>